<protein>
    <submittedName>
        <fullName evidence="1">Exportin-4</fullName>
    </submittedName>
</protein>
<keyword evidence="2" id="KW-1185">Reference proteome</keyword>
<dbReference type="Proteomes" id="UP001482620">
    <property type="component" value="Unassembled WGS sequence"/>
</dbReference>
<reference evidence="1 2" key="1">
    <citation type="submission" date="2021-06" db="EMBL/GenBank/DDBJ databases">
        <authorList>
            <person name="Palmer J.M."/>
        </authorList>
    </citation>
    <scope>NUCLEOTIDE SEQUENCE [LARGE SCALE GENOMIC DNA]</scope>
    <source>
        <strain evidence="2">if_2019</strain>
        <tissue evidence="1">Muscle</tissue>
    </source>
</reference>
<organism evidence="1 2">
    <name type="scientific">Ilyodon furcidens</name>
    <name type="common">goldbreast splitfin</name>
    <dbReference type="NCBI Taxonomy" id="33524"/>
    <lineage>
        <taxon>Eukaryota</taxon>
        <taxon>Metazoa</taxon>
        <taxon>Chordata</taxon>
        <taxon>Craniata</taxon>
        <taxon>Vertebrata</taxon>
        <taxon>Euteleostomi</taxon>
        <taxon>Actinopterygii</taxon>
        <taxon>Neopterygii</taxon>
        <taxon>Teleostei</taxon>
        <taxon>Neoteleostei</taxon>
        <taxon>Acanthomorphata</taxon>
        <taxon>Ovalentaria</taxon>
        <taxon>Atherinomorphae</taxon>
        <taxon>Cyprinodontiformes</taxon>
        <taxon>Goodeidae</taxon>
        <taxon>Ilyodon</taxon>
    </lineage>
</organism>
<gene>
    <name evidence="1" type="primary">XPO4_2</name>
    <name evidence="1" type="ORF">ILYODFUR_021068</name>
</gene>
<accession>A0ABV0UU92</accession>
<name>A0ABV0UU92_9TELE</name>
<dbReference type="InterPro" id="IPR011989">
    <property type="entry name" value="ARM-like"/>
</dbReference>
<evidence type="ECO:0000313" key="2">
    <source>
        <dbReference type="Proteomes" id="UP001482620"/>
    </source>
</evidence>
<evidence type="ECO:0000313" key="1">
    <source>
        <dbReference type="EMBL" id="MEQ2248650.1"/>
    </source>
</evidence>
<proteinExistence type="predicted"/>
<sequence length="120" mass="13681">MEAVVREWILLEKTSIESLRAFLLTYVLQRPNLQKYVREQILLAVAVIVKRGSLDKSINCKSIFHEVGQLISSGNPTVVKERYTSEKRISASAVANYTPHTGFKGIHFRNKNASYGKYCY</sequence>
<dbReference type="Gene3D" id="1.25.10.10">
    <property type="entry name" value="Leucine-rich Repeat Variant"/>
    <property type="match status" value="1"/>
</dbReference>
<dbReference type="EMBL" id="JAHRIQ010083315">
    <property type="protein sequence ID" value="MEQ2248650.1"/>
    <property type="molecule type" value="Genomic_DNA"/>
</dbReference>
<comment type="caution">
    <text evidence="1">The sequence shown here is derived from an EMBL/GenBank/DDBJ whole genome shotgun (WGS) entry which is preliminary data.</text>
</comment>